<dbReference type="PANTHER" id="PTHR43823">
    <property type="entry name" value="SPORULATION PROTEIN YKVU"/>
    <property type="match status" value="1"/>
</dbReference>
<dbReference type="EMBL" id="CP009687">
    <property type="protein sequence ID" value="AKL96362.1"/>
    <property type="molecule type" value="Genomic_DNA"/>
</dbReference>
<dbReference type="InterPro" id="IPR002528">
    <property type="entry name" value="MATE_fam"/>
</dbReference>
<evidence type="ECO:0000256" key="2">
    <source>
        <dbReference type="ARBA" id="ARBA00008417"/>
    </source>
</evidence>
<dbReference type="InterPro" id="IPR051327">
    <property type="entry name" value="MATE_MepA_subfamily"/>
</dbReference>
<evidence type="ECO:0000256" key="4">
    <source>
        <dbReference type="ARBA" id="ARBA00022448"/>
    </source>
</evidence>
<dbReference type="GO" id="GO:0042910">
    <property type="term" value="F:xenobiotic transmembrane transporter activity"/>
    <property type="evidence" value="ECO:0007669"/>
    <property type="project" value="InterPro"/>
</dbReference>
<dbReference type="GO" id="GO:0046677">
    <property type="term" value="P:response to antibiotic"/>
    <property type="evidence" value="ECO:0007669"/>
    <property type="project" value="UniProtKB-KW"/>
</dbReference>
<feature type="transmembrane region" description="Helical" evidence="10">
    <location>
        <begin position="104"/>
        <end position="124"/>
    </location>
</feature>
<dbReference type="Proteomes" id="UP000035704">
    <property type="component" value="Chromosome"/>
</dbReference>
<feature type="transmembrane region" description="Helical" evidence="10">
    <location>
        <begin position="20"/>
        <end position="40"/>
    </location>
</feature>
<name>A0A0G3WEK5_9CLOT</name>
<feature type="transmembrane region" description="Helical" evidence="10">
    <location>
        <begin position="280"/>
        <end position="304"/>
    </location>
</feature>
<evidence type="ECO:0000256" key="6">
    <source>
        <dbReference type="ARBA" id="ARBA00022692"/>
    </source>
</evidence>
<dbReference type="NCBIfam" id="TIGR00797">
    <property type="entry name" value="matE"/>
    <property type="match status" value="1"/>
</dbReference>
<keyword evidence="12" id="KW-1185">Reference proteome</keyword>
<feature type="transmembrane region" description="Helical" evidence="10">
    <location>
        <begin position="202"/>
        <end position="225"/>
    </location>
</feature>
<evidence type="ECO:0000256" key="3">
    <source>
        <dbReference type="ARBA" id="ARBA00022106"/>
    </source>
</evidence>
<dbReference type="KEGG" id="cace:CACET_c29180"/>
<comment type="similarity">
    <text evidence="2">Belongs to the multi antimicrobial extrusion (MATE) (TC 2.A.66.1) family. MepA subfamily.</text>
</comment>
<evidence type="ECO:0000256" key="1">
    <source>
        <dbReference type="ARBA" id="ARBA00004651"/>
    </source>
</evidence>
<feature type="transmembrane region" description="Helical" evidence="10">
    <location>
        <begin position="421"/>
        <end position="443"/>
    </location>
</feature>
<keyword evidence="6 10" id="KW-0812">Transmembrane</keyword>
<keyword evidence="9" id="KW-0046">Antibiotic resistance</keyword>
<feature type="transmembrane region" description="Helical" evidence="10">
    <location>
        <begin position="324"/>
        <end position="345"/>
    </location>
</feature>
<evidence type="ECO:0000256" key="7">
    <source>
        <dbReference type="ARBA" id="ARBA00022989"/>
    </source>
</evidence>
<reference evidence="11 12" key="1">
    <citation type="submission" date="2014-10" db="EMBL/GenBank/DDBJ databases">
        <title>Genome sequence of Clostridium aceticum DSM 1496.</title>
        <authorList>
            <person name="Poehlein A."/>
            <person name="Schiel-Bengelsdorf B."/>
            <person name="Gottschalk G."/>
            <person name="Duerre P."/>
            <person name="Daniel R."/>
        </authorList>
    </citation>
    <scope>NUCLEOTIDE SEQUENCE [LARGE SCALE GENOMIC DNA]</scope>
    <source>
        <strain evidence="11 12">DSM 1496</strain>
    </source>
</reference>
<feature type="transmembrane region" description="Helical" evidence="10">
    <location>
        <begin position="70"/>
        <end position="92"/>
    </location>
</feature>
<keyword evidence="8 10" id="KW-0472">Membrane</keyword>
<keyword evidence="4" id="KW-0813">Transport</keyword>
<dbReference type="RefSeq" id="WP_201774943.1">
    <property type="nucleotide sequence ID" value="NZ_CP009687.1"/>
</dbReference>
<dbReference type="STRING" id="84022.CACET_c29180"/>
<dbReference type="GO" id="GO:0005886">
    <property type="term" value="C:plasma membrane"/>
    <property type="evidence" value="ECO:0007669"/>
    <property type="project" value="UniProtKB-SubCell"/>
</dbReference>
<evidence type="ECO:0000256" key="5">
    <source>
        <dbReference type="ARBA" id="ARBA00022475"/>
    </source>
</evidence>
<dbReference type="InterPro" id="IPR048279">
    <property type="entry name" value="MdtK-like"/>
</dbReference>
<dbReference type="AlphaFoldDB" id="A0A0G3WEK5"/>
<dbReference type="PANTHER" id="PTHR43823:SF3">
    <property type="entry name" value="MULTIDRUG EXPORT PROTEIN MEPA"/>
    <property type="match status" value="1"/>
</dbReference>
<sequence>METKLHEKDKQKQMILSDNLWKVMYSVSWPAVIAMVLYGLNSVFDAIFVGRFVGETALAGVSIAYPLSQITLGLGSLIGVGAGSALSIALGAKDKETQKKILGNVNYLSIVITVIYVILALLLTTPLVKVMGGVGDTLEIGRTYFQITVIGALFWVYGLAGNMIVRAEGKMKTAAVIMALGLVVNIIANYILIVVMDMGVAGAAWGTNLGMFVYTAAGFIYFAKGKASFEAHPFKFFRDKKMIKDIFSMGMPSLIMSVMSLVQAVVVFNALSRYGSTYDLALYGAIYRIFTLLLTPIFGLMRALQPVIGINYGAKNNLRVISSFKIFAVASTLMMLPFWLIFMIIPEIPLGLMFPNRIFDAVSLFYFRIFMALLPILPVIFMMMTFYPAINKGKPAAMIGIARQVIFYIPVMLILPKQFGIQWVYYGAFFIDVVITIWVLVLVKKEFHLLRKGQQKAEICHEYDQINLPRE</sequence>
<evidence type="ECO:0000256" key="9">
    <source>
        <dbReference type="ARBA" id="ARBA00023251"/>
    </source>
</evidence>
<proteinExistence type="inferred from homology"/>
<dbReference type="Pfam" id="PF01554">
    <property type="entry name" value="MatE"/>
    <property type="match status" value="2"/>
</dbReference>
<accession>A0A0G3WEK5</accession>
<feature type="transmembrane region" description="Helical" evidence="10">
    <location>
        <begin position="396"/>
        <end position="415"/>
    </location>
</feature>
<feature type="transmembrane region" description="Helical" evidence="10">
    <location>
        <begin position="144"/>
        <end position="165"/>
    </location>
</feature>
<dbReference type="InterPro" id="IPR045070">
    <property type="entry name" value="MATE_MepA-like"/>
</dbReference>
<feature type="transmembrane region" description="Helical" evidence="10">
    <location>
        <begin position="177"/>
        <end position="196"/>
    </location>
</feature>
<feature type="transmembrane region" description="Helical" evidence="10">
    <location>
        <begin position="365"/>
        <end position="384"/>
    </location>
</feature>
<dbReference type="GO" id="GO:0015297">
    <property type="term" value="F:antiporter activity"/>
    <property type="evidence" value="ECO:0007669"/>
    <property type="project" value="InterPro"/>
</dbReference>
<feature type="transmembrane region" description="Helical" evidence="10">
    <location>
        <begin position="246"/>
        <end position="268"/>
    </location>
</feature>
<protein>
    <recommendedName>
        <fullName evidence="3">Multidrug export protein MepA</fullName>
    </recommendedName>
</protein>
<keyword evidence="7 10" id="KW-1133">Transmembrane helix</keyword>
<organism evidence="11 12">
    <name type="scientific">Clostridium aceticum</name>
    <dbReference type="NCBI Taxonomy" id="84022"/>
    <lineage>
        <taxon>Bacteria</taxon>
        <taxon>Bacillati</taxon>
        <taxon>Bacillota</taxon>
        <taxon>Clostridia</taxon>
        <taxon>Eubacteriales</taxon>
        <taxon>Clostridiaceae</taxon>
        <taxon>Clostridium</taxon>
    </lineage>
</organism>
<evidence type="ECO:0000313" key="11">
    <source>
        <dbReference type="EMBL" id="AKL96362.1"/>
    </source>
</evidence>
<evidence type="ECO:0000256" key="10">
    <source>
        <dbReference type="SAM" id="Phobius"/>
    </source>
</evidence>
<keyword evidence="5" id="KW-1003">Cell membrane</keyword>
<evidence type="ECO:0000313" key="12">
    <source>
        <dbReference type="Proteomes" id="UP000035704"/>
    </source>
</evidence>
<dbReference type="CDD" id="cd13143">
    <property type="entry name" value="MATE_MepA_like"/>
    <property type="match status" value="1"/>
</dbReference>
<gene>
    <name evidence="11" type="ORF">CACET_c29180</name>
</gene>
<dbReference type="PIRSF" id="PIRSF006603">
    <property type="entry name" value="DinF"/>
    <property type="match status" value="1"/>
</dbReference>
<dbReference type="PATRIC" id="fig|84022.6.peg.2968"/>
<evidence type="ECO:0000256" key="8">
    <source>
        <dbReference type="ARBA" id="ARBA00023136"/>
    </source>
</evidence>
<comment type="subcellular location">
    <subcellularLocation>
        <location evidence="1">Cell membrane</location>
        <topology evidence="1">Multi-pass membrane protein</topology>
    </subcellularLocation>
</comment>